<dbReference type="Gene3D" id="1.20.140.100">
    <property type="entry name" value="Dynein heavy chain, N-terminal domain 2"/>
    <property type="match status" value="1"/>
</dbReference>
<dbReference type="InterPro" id="IPR042228">
    <property type="entry name" value="Dynein_linker_3"/>
</dbReference>
<keyword evidence="8 11" id="KW-0175">Coiled coil</keyword>
<gene>
    <name evidence="14" type="ORF">IRJ41_021750</name>
</gene>
<dbReference type="InterPro" id="IPR013602">
    <property type="entry name" value="Dynein_heavy_linker"/>
</dbReference>
<dbReference type="Pfam" id="PF08393">
    <property type="entry name" value="DHC_N2"/>
    <property type="match status" value="1"/>
</dbReference>
<dbReference type="GO" id="GO:0051959">
    <property type="term" value="F:dynein light intermediate chain binding"/>
    <property type="evidence" value="ECO:0007669"/>
    <property type="project" value="InterPro"/>
</dbReference>
<dbReference type="InterPro" id="IPR043160">
    <property type="entry name" value="Dynein_C_barrel"/>
</dbReference>
<dbReference type="InterPro" id="IPR024743">
    <property type="entry name" value="Dynein_HC_stalk"/>
</dbReference>
<dbReference type="InterPro" id="IPR043157">
    <property type="entry name" value="Dynein_AAA1S"/>
</dbReference>
<dbReference type="Gene3D" id="1.20.920.30">
    <property type="match status" value="1"/>
</dbReference>
<feature type="region of interest" description="Disordered" evidence="12">
    <location>
        <begin position="1012"/>
        <end position="1035"/>
    </location>
</feature>
<dbReference type="Pfam" id="PF03028">
    <property type="entry name" value="Dynein_heavy"/>
    <property type="match status" value="1"/>
</dbReference>
<comment type="subcellular location">
    <subcellularLocation>
        <location evidence="1">Cytoplasm</location>
        <location evidence="1">Cytoskeleton</location>
    </subcellularLocation>
</comment>
<dbReference type="InterPro" id="IPR026983">
    <property type="entry name" value="DHC"/>
</dbReference>
<evidence type="ECO:0000256" key="3">
    <source>
        <dbReference type="ARBA" id="ARBA00022490"/>
    </source>
</evidence>
<evidence type="ECO:0000256" key="6">
    <source>
        <dbReference type="ARBA" id="ARBA00022840"/>
    </source>
</evidence>
<dbReference type="GO" id="GO:0008569">
    <property type="term" value="F:minus-end-directed microtubule motor activity"/>
    <property type="evidence" value="ECO:0007669"/>
    <property type="project" value="InterPro"/>
</dbReference>
<reference evidence="14" key="1">
    <citation type="submission" date="2021-02" db="EMBL/GenBank/DDBJ databases">
        <title>Comparative genomics reveals that relaxation of natural selection precedes convergent phenotypic evolution of cavefish.</title>
        <authorList>
            <person name="Peng Z."/>
        </authorList>
    </citation>
    <scope>NUCLEOTIDE SEQUENCE</scope>
    <source>
        <tissue evidence="14">Muscle</tissue>
    </source>
</reference>
<dbReference type="GO" id="GO:0005509">
    <property type="term" value="F:calcium ion binding"/>
    <property type="evidence" value="ECO:0007669"/>
    <property type="project" value="InterPro"/>
</dbReference>
<dbReference type="Gene3D" id="1.20.58.1120">
    <property type="match status" value="1"/>
</dbReference>
<dbReference type="InterPro" id="IPR004273">
    <property type="entry name" value="Dynein_heavy_D6_P-loop"/>
</dbReference>
<dbReference type="GO" id="GO:0005524">
    <property type="term" value="F:ATP binding"/>
    <property type="evidence" value="ECO:0007669"/>
    <property type="project" value="UniProtKB-KW"/>
</dbReference>
<dbReference type="GO" id="GO:0030317">
    <property type="term" value="P:flagellated sperm motility"/>
    <property type="evidence" value="ECO:0007669"/>
    <property type="project" value="TreeGrafter"/>
</dbReference>
<dbReference type="InterPro" id="IPR027417">
    <property type="entry name" value="P-loop_NTPase"/>
</dbReference>
<dbReference type="Gene3D" id="1.10.8.710">
    <property type="match status" value="1"/>
</dbReference>
<dbReference type="CDD" id="cd00009">
    <property type="entry name" value="AAA"/>
    <property type="match status" value="1"/>
</dbReference>
<feature type="compositionally biased region" description="Basic and acidic residues" evidence="12">
    <location>
        <begin position="1017"/>
        <end position="1026"/>
    </location>
</feature>
<evidence type="ECO:0000256" key="1">
    <source>
        <dbReference type="ARBA" id="ARBA00004245"/>
    </source>
</evidence>
<dbReference type="Pfam" id="PF12780">
    <property type="entry name" value="AAA_8"/>
    <property type="match status" value="1"/>
</dbReference>
<dbReference type="PANTHER" id="PTHR10676:SF359">
    <property type="entry name" value="DYNEIN HEAVY CHAIN DOMAIN-CONTAINING PROTEIN 1"/>
    <property type="match status" value="1"/>
</dbReference>
<name>A0A9W7WC24_TRIRA</name>
<evidence type="ECO:0000313" key="14">
    <source>
        <dbReference type="EMBL" id="KAI7795482.1"/>
    </source>
</evidence>
<dbReference type="SMART" id="SM00382">
    <property type="entry name" value="AAA"/>
    <property type="match status" value="2"/>
</dbReference>
<feature type="coiled-coil region" evidence="11">
    <location>
        <begin position="3072"/>
        <end position="3099"/>
    </location>
</feature>
<comment type="similarity">
    <text evidence="2">Belongs to the dynein heavy chain family.</text>
</comment>
<comment type="caution">
    <text evidence="14">The sequence shown here is derived from an EMBL/GenBank/DDBJ whole genome shotgun (WGS) entry which is preliminary data.</text>
</comment>
<keyword evidence="7" id="KW-0243">Dynein</keyword>
<dbReference type="PANTHER" id="PTHR10676">
    <property type="entry name" value="DYNEIN HEAVY CHAIN FAMILY PROTEIN"/>
    <property type="match status" value="1"/>
</dbReference>
<feature type="region of interest" description="Disordered" evidence="12">
    <location>
        <begin position="1"/>
        <end position="32"/>
    </location>
</feature>
<evidence type="ECO:0000259" key="13">
    <source>
        <dbReference type="SMART" id="SM00382"/>
    </source>
</evidence>
<dbReference type="Gene3D" id="1.10.8.720">
    <property type="entry name" value="Region D6 of dynein motor"/>
    <property type="match status" value="1"/>
</dbReference>
<dbReference type="FunFam" id="1.10.8.710:FF:000014">
    <property type="entry name" value="Si:dkey-11m19.5"/>
    <property type="match status" value="1"/>
</dbReference>
<dbReference type="InterPro" id="IPR035706">
    <property type="entry name" value="AAA_9"/>
</dbReference>
<evidence type="ECO:0000256" key="4">
    <source>
        <dbReference type="ARBA" id="ARBA00022701"/>
    </source>
</evidence>
<organism evidence="14 15">
    <name type="scientific">Triplophysa rosa</name>
    <name type="common">Cave loach</name>
    <dbReference type="NCBI Taxonomy" id="992332"/>
    <lineage>
        <taxon>Eukaryota</taxon>
        <taxon>Metazoa</taxon>
        <taxon>Chordata</taxon>
        <taxon>Craniata</taxon>
        <taxon>Vertebrata</taxon>
        <taxon>Euteleostomi</taxon>
        <taxon>Actinopterygii</taxon>
        <taxon>Neopterygii</taxon>
        <taxon>Teleostei</taxon>
        <taxon>Ostariophysi</taxon>
        <taxon>Cypriniformes</taxon>
        <taxon>Nemacheilidae</taxon>
        <taxon>Triplophysa</taxon>
    </lineage>
</organism>
<dbReference type="Pfam" id="PF12775">
    <property type="entry name" value="AAA_7"/>
    <property type="match status" value="1"/>
</dbReference>
<evidence type="ECO:0000256" key="2">
    <source>
        <dbReference type="ARBA" id="ARBA00008887"/>
    </source>
</evidence>
<dbReference type="InterPro" id="IPR003593">
    <property type="entry name" value="AAA+_ATPase"/>
</dbReference>
<dbReference type="Gene3D" id="1.20.920.20">
    <property type="match status" value="1"/>
</dbReference>
<dbReference type="InterPro" id="IPR024317">
    <property type="entry name" value="Dynein_heavy_chain_D4_dom"/>
</dbReference>
<dbReference type="GO" id="GO:0036126">
    <property type="term" value="C:sperm flagellum"/>
    <property type="evidence" value="ECO:0007669"/>
    <property type="project" value="TreeGrafter"/>
</dbReference>
<evidence type="ECO:0000256" key="10">
    <source>
        <dbReference type="ARBA" id="ARBA00023212"/>
    </source>
</evidence>
<evidence type="ECO:0000256" key="12">
    <source>
        <dbReference type="SAM" id="MobiDB-lite"/>
    </source>
</evidence>
<feature type="region of interest" description="Disordered" evidence="12">
    <location>
        <begin position="2584"/>
        <end position="2614"/>
    </location>
</feature>
<keyword evidence="3" id="KW-0963">Cytoplasm</keyword>
<feature type="non-terminal residue" evidence="14">
    <location>
        <position position="4499"/>
    </location>
</feature>
<dbReference type="InterPro" id="IPR035699">
    <property type="entry name" value="AAA_6"/>
</dbReference>
<feature type="domain" description="AAA+ ATPase" evidence="13">
    <location>
        <begin position="1851"/>
        <end position="2060"/>
    </location>
</feature>
<dbReference type="GO" id="GO:0036156">
    <property type="term" value="C:inner dynein arm"/>
    <property type="evidence" value="ECO:0007669"/>
    <property type="project" value="TreeGrafter"/>
</dbReference>
<protein>
    <submittedName>
        <fullName evidence="14">Dynein heavy chain domain-containing protein 1</fullName>
    </submittedName>
</protein>
<evidence type="ECO:0000256" key="8">
    <source>
        <dbReference type="ARBA" id="ARBA00023054"/>
    </source>
</evidence>
<dbReference type="Pfam" id="PF12781">
    <property type="entry name" value="AAA_9"/>
    <property type="match status" value="1"/>
</dbReference>
<proteinExistence type="inferred from homology"/>
<dbReference type="InterPro" id="IPR042222">
    <property type="entry name" value="Dynein_2_N"/>
</dbReference>
<feature type="compositionally biased region" description="Polar residues" evidence="12">
    <location>
        <begin position="10"/>
        <end position="22"/>
    </location>
</feature>
<dbReference type="Gene3D" id="3.10.490.20">
    <property type="match status" value="1"/>
</dbReference>
<keyword evidence="9" id="KW-0505">Motor protein</keyword>
<dbReference type="Pfam" id="PF12777">
    <property type="entry name" value="MT"/>
    <property type="match status" value="1"/>
</dbReference>
<dbReference type="Gene3D" id="1.10.287.2620">
    <property type="match status" value="1"/>
</dbReference>
<evidence type="ECO:0000256" key="9">
    <source>
        <dbReference type="ARBA" id="ARBA00023175"/>
    </source>
</evidence>
<feature type="compositionally biased region" description="Basic and acidic residues" evidence="12">
    <location>
        <begin position="2584"/>
        <end position="2602"/>
    </location>
</feature>
<evidence type="ECO:0000313" key="15">
    <source>
        <dbReference type="Proteomes" id="UP001059041"/>
    </source>
</evidence>
<sequence length="4499" mass="509320">SSPKREAQGKSFSRPANTQSKRGNIIDRSSDYSFDPASPHVQQVSHEYCTPLPAFKNEATSFHNFSIRAQSTLQSDLSVVKLPQLVSKVGVELALRESVWNEGPCFVASALSADIPVKLFKHLSIQTFNVDDEKPAAKQDKAKTRRKCKLKPKPLTGTEVFEILTKKKHLGEHEFYSLKASEDGPYRPYDLHVVPHSAVGRDYYNFSPTTVIHVQDGCSVELWTLAGWYQESLLWEAVRHIPFFRDFLLRRTFKRWHRNVQIASVKHRTDSLPSQLLLAVPQFRDALLQLSRLIEEIKKVSWLPQDNSRTYTLLDFQTALLKKNQAAQVSLSSFLHCHAALLDMAKNKSYQVHQELQMEVEHSKLYQSSQSLNLQLTNLRNLQKELSQAEQALQRLGNLYALADCMIVQNLVTISKQEINSFLNNVLKRDQEQQGALFHAEIVFGADGQLTVFPPLHLFQEVLLEALLSVPNSVLQVFDSCSLSRDSEVRLPSGSMFISDAQDLTAGTGRALSPQTIVPVKMKSLRVQAQRVRGHYQALPRRLLEWHLKVHTGTQVIQNEQARITQEANTEVNQLCKGHSWLTDVHLFTNQWGSTSLEALRGCSSLKYEELIKKLHFWMDRVHSMPSSFTTSNKLFDVKIYNILEEMGSTLSTIDKDVQKLLCEDLQSRSENLTSELTEAVEVMKSEPNTFDSFTAFSKVVKHSVNMSDDLKKRLEDLLSLQETVQRNYTHMAPDGGFLMKQITDLWNQFVPLLKRAADIVFHQLPSMVNTLDSNFSTLANKLEHLVSRASSEPYLDPDQNAKEMLIQLNALCSQFYVIAGKLNNQSRASETIRGQLLDLTFVTEAQQKIEARRELWELMSVSSTQIQEWTLGKFRKFVVGKAQDKISEWLHQAEAFAGVIPSHDAVLQNTLQTLQGFSKLIPVLSKLSSLMLNQKHWRNISKEINLLYDPERKLTLGELMSKELLENQNRINKIYVEAIAEADMEQTFKTLQRHWKGAVFRHTRFIIAVPQQQSPREGDAKEKNTSHSSVSHLSAPKHHIKDGETFTILGLKSTLAQVKESVLNVSDILRSPQIADLQQEVKHWLSLLQELDKLLDIFERFQHRWIFLSKTFNETSAITEQYELQEKFHPVDKMFRDIIGITVKDPHVLSFLQLKLTTEASHDFQGQSLYTVLINGLTTMEEISSQLLFILESARSQFPRLYFLSDEEVMQLLSLQLPAHSSLLPLVQKCFRGVRQLDVHGERDVSHDLTDLSNEQVLVRGIYGTFREHVPFFYNLESNFNPVAWLRLFEEKLLQAMKLMILKCTDAQHCSNLEECEDTSVLIGNYRKKDFEVAHKPPSLLQLISLYPLQCLMVAEEILWCTMIQKLFHSPNAAKLAPVKSRNTSKLQYLCQQLKAHLANSDEESLASQRIINALRALVMLTMKHSQQTDRLVEVKVDLDSSFEWHKLMKYFLSPSSNVTQDDLLPPQEDSACVNKSVYVDILCTQLPYGYEYISPENWMMVTTPSTEKACMGIILALSSYKCAFISGPHMSGKKHVAVQLGYALGRQVENMKCCSSTGSSIVSQMLLGALQSGAWLVFDSVDLMEQGTLSELGQHLTDIHQHLTVVQKSKLSQSESIKKQSNIANEVECLIAGKNILAKLSYGCITIAAKGYSTEIPENLRVAVRPVSLVQPHYKMIAEVILVSLGFSEAATLSRRLVSLFSQAKDSHCLPDFVNGHQTSWLVLLKKVLAASGTQLHHECRLRETNTFKSVSQAIAIINEELEEQASIKGVLSVMQHTVSDPKRALQFHTIFEEIFPKAKYFTGLQQFIDEKELNILENAVKDDLQQRGFRADALILQSVLILYQALKFSNVVFLVGAAGSGKTTLYQALANALQKLSKAVKVESDDLKGTDIQHHSCWTSVSTEVLFPNALSHKEFFGGYCDQNNSWFDGAFTKALRHTEQPSVIPVSRRKQKNVQIHSVRWIVLDGDPQGKPAWLDSLSTLCNLENPYLCLSSREKFQLSGGKLKILSEITDLGDSSPSVVTQGNLVYVSGENLWKAVLKSKMDVLASKYNVDRITLKMWDHLAKDLFPDTLMFLRNKELFSVMASIGSEGRPSSRITDSLQEVMSLIRILHALLEHFAKEGGLNCTSSQSETTEGNTVLKPHSFDAMAPSAQWGVQARNLFLVAYIWGFGGHLHTRHWPQFDLFAREVLYKSHCKVETPPDGTVFEHFFEFGEEMGDTTNFINWNKRKSPQLFTSVSQYERHAYLLDMLLDAHQPTLLVGESGSGKTMLCKSLISQARPHLHLPAGPGLRPSDLHKVLERVRYQNSQQRNLKDAVKKQDFLMFIDDLHEAPFDVSEVLRQSISKGEMLTTDGTHFKQLQSKAIDYLSTCSIPYLGTRNRISPRLFRLFTLLALPSMTLEILFSVHSPKLQPWLKAIQPMQRVADMANCIITSTVDVYFAVHEHFSTASNCRSTMYCLHDIHKVFQGMYLWWPRLDARKNLQSGQGVSTFLPGITNELNITRLWMHECLRTFGDRLPSNEACQELISLMAKVSEKNFGTRLCHEFQTPPADISNPTGESPATSTCNLKQQVLSNPFHVEDSELDTRDVQSEPTEESHVSESGFSLRTSGDEEDAFSYSKDKLKDENVKSESATLEYKYESAVEPSTSCPPQQELFTQHVPSTSCEKITPRMIIQLLQDIASSIHNIVFGPDFCGPLNNILHHFKRNAVYQERDADVLVNQLLCAIKWREEQFANSYYIPRLTVHHQNVYQLVHILRAFFIPGGHGALFGATRKTGRKTMVRLASSLLGCQLIELHPGNENKLKEILKEIGSQIGVDGKKLAVMVHEDTSQAAKNELLLMMGNGNVPGLYSDQELKNLILKMKTWMKKIHFQLNDDEVLEMHFKTIQTNMHVFLLYPLLLDNKESQPEKSSSLQSHISKALSLCCCVEVYQPWTSEALVESALYHLKDNHHEDNLLASVSQMMAEIYKSAVKYAVTHLNFQPFSPQSYIELMIRYFYLCSHLFEQNRVQEKRLAKVLASVKGMTDTAERHTQEVLSLRARCEEKQKFLEELQDSLDSAHKIWEETSHQSLLEEKQLSQLEKQSRQLQQQVHDAFRQVSPLFQAAVEALQSLSHSDLDEVSRYRTPPEGVVAVMDIICMLFNHSRGWENSRQLLMQSSFFEELEFFDCSTLSAEMIKTLGQIVQAPSFQPSFVRDLSRACESLCCWLRAVYQYACVQHRMAPQMARKRDLDELMVESRARLRVSRLQEMSEHDRLQELEKHLELNRQDMMLLKLELCTAEEHERESSATLKLIERHIEDWNSAEKRVNLDWHNIPGDALILAATITYLGPFRPDVRQELLQKWHKLCLTGVIHDVNLTTSTCVPIPVNKEYQISLNRVLGLDLCLIPGDYSDLVRSVVSWGHRVGRVQRWPLLADVHQNELMNSQTLFPTGGKEECHREDKYGLVVSADDPELLDKLNHGAEEGLGVLVTHIERAMANIKILQPFVQTAASVFLSQSRSVKAAHPDFRLFMSTPLPVPALINEIHHSFLDEVQIIDLSLSPSEVQDLILTELMKSERSEVWTLHCQLQTEKLTLKHKLSQNEVSLMEYVMHSSTPLLQDPEFLPHVHTCQSVSLKLEAKIKELSQEIDRHKSLMAECHRVADLTTALYNALQDVAQLSPCYLFTLRRFLLTLRSALIEGSPDVSIHGPTAVIADITNRLVSHLISQYKCCLFQSHAALLRLLVSVALIVHSEGCSEAEQDIFLRGLSKEHFLSPSTQSVPELPSWIPTHVQADVYLLETIAPFGGLVSSLISTSKLWQEYLHFPSSTVIGPVPCQSHSHLSTMQRAILWKTLCPNWLAAVEEDLAACTQGHLHPVVATGPPMGCPEELSQLLSKNVGPVVVQLPNKNEQAQMSVHPLYLIQEAARYQSHKKGVEVNVISFGSVCHRDAVLSALDSAVQNGHWLVLNNCHLLDGWDVSVVDKLTQLVSCKVHATDEETNGPFLNSVSAGKTVDPNFRLWLITKGDKPHSVPAAVRISALHLVCDSSWDLKDVLWSSVRQALSASDTFSSPAHTESTVRSLQQCAVLHSVLLQRQAFRHLGQGQLYLWTQDDLLAMIDAHDRISKHCSETAEALEYIAGHLVYGGHVSDLADLVAVQSVVMVCLRQSSASWGRGPHNLVDIISCTGHFETGSLLKSLSHRIQRITDSTDPIILGFSPDMAGELMKLKSQTLNILRHQSQIIYRDIREDTRILMQPQELPEYKQAWERLLTLQDKLRQKITDIGVDMGSAYLSHLRQFLQTEWQFLYKLVSFVLWDNFQPAKYNMTNSTPVNVTSAALSRLESRADLLGSYLWEESSRPHAYQLSAFLNPQGFLVALIRDVASIQKKEISVLSLHFQVLKDTSSPSPPSKNGVCLCGLQLQGALWDPGSGVLKDTFSTKPSYFPPLWVCVEERTDDESLNSSTLPLYSCPLYVDRQTADGYQRLSADNIITHVPLSTRLDPVLCTMRRVRLTSTLIQLQQ</sequence>
<dbReference type="Pfam" id="PF18198">
    <property type="entry name" value="AAA_lid_11"/>
    <property type="match status" value="1"/>
</dbReference>
<keyword evidence="15" id="KW-1185">Reference proteome</keyword>
<feature type="domain" description="AAA+ ATPase" evidence="13">
    <location>
        <begin position="2257"/>
        <end position="2382"/>
    </location>
</feature>
<keyword evidence="6" id="KW-0067">ATP-binding</keyword>
<dbReference type="Pfam" id="PF17852">
    <property type="entry name" value="Dynein_AAA_lid"/>
    <property type="match status" value="1"/>
</dbReference>
<dbReference type="InterPro" id="IPR018124">
    <property type="entry name" value="Calret/calnex_CS"/>
</dbReference>
<dbReference type="InterPro" id="IPR042219">
    <property type="entry name" value="AAA_lid_11_sf"/>
</dbReference>
<evidence type="ECO:0000256" key="11">
    <source>
        <dbReference type="SAM" id="Coils"/>
    </source>
</evidence>
<evidence type="ECO:0000256" key="7">
    <source>
        <dbReference type="ARBA" id="ARBA00023017"/>
    </source>
</evidence>
<dbReference type="EMBL" id="JAFHDT010000020">
    <property type="protein sequence ID" value="KAI7795482.1"/>
    <property type="molecule type" value="Genomic_DNA"/>
</dbReference>
<dbReference type="FunFam" id="1.20.140.100:FF:000008">
    <property type="entry name" value="Dynein heavy chain domain 1"/>
    <property type="match status" value="1"/>
</dbReference>
<feature type="coiled-coil region" evidence="11">
    <location>
        <begin position="372"/>
        <end position="399"/>
    </location>
</feature>
<dbReference type="SUPFAM" id="SSF52540">
    <property type="entry name" value="P-loop containing nucleoside triphosphate hydrolases"/>
    <property type="match status" value="4"/>
</dbReference>
<dbReference type="GO" id="GO:0045505">
    <property type="term" value="F:dynein intermediate chain binding"/>
    <property type="evidence" value="ECO:0007669"/>
    <property type="project" value="InterPro"/>
</dbReference>
<keyword evidence="4" id="KW-0493">Microtubule</keyword>
<dbReference type="InterPro" id="IPR041466">
    <property type="entry name" value="Dynein_AAA5_ext"/>
</dbReference>
<dbReference type="InterPro" id="IPR041228">
    <property type="entry name" value="Dynein_C"/>
</dbReference>
<evidence type="ECO:0000256" key="5">
    <source>
        <dbReference type="ARBA" id="ARBA00022741"/>
    </source>
</evidence>
<dbReference type="Gene3D" id="3.20.180.20">
    <property type="entry name" value="Dynein heavy chain, N-terminal domain 2"/>
    <property type="match status" value="1"/>
</dbReference>
<dbReference type="Pfam" id="PF18199">
    <property type="entry name" value="Dynein_C"/>
    <property type="match status" value="1"/>
</dbReference>
<keyword evidence="10" id="KW-0206">Cytoskeleton</keyword>
<dbReference type="InterPro" id="IPR041658">
    <property type="entry name" value="AAA_lid_11"/>
</dbReference>
<dbReference type="Gene3D" id="3.40.50.300">
    <property type="entry name" value="P-loop containing nucleotide triphosphate hydrolases"/>
    <property type="match status" value="6"/>
</dbReference>
<accession>A0A9W7WC24</accession>
<dbReference type="Proteomes" id="UP001059041">
    <property type="component" value="Linkage Group LG20"/>
</dbReference>
<dbReference type="PROSITE" id="PS00804">
    <property type="entry name" value="CALRETICULIN_2"/>
    <property type="match status" value="1"/>
</dbReference>
<dbReference type="GO" id="GO:0005874">
    <property type="term" value="C:microtubule"/>
    <property type="evidence" value="ECO:0007669"/>
    <property type="project" value="UniProtKB-KW"/>
</dbReference>
<dbReference type="Pfam" id="PF12774">
    <property type="entry name" value="AAA_6"/>
    <property type="match status" value="1"/>
</dbReference>
<keyword evidence="5" id="KW-0547">Nucleotide-binding</keyword>